<gene>
    <name evidence="3" type="ORF">Poly41_55850</name>
</gene>
<organism evidence="3 4">
    <name type="scientific">Novipirellula artificiosorum</name>
    <dbReference type="NCBI Taxonomy" id="2528016"/>
    <lineage>
        <taxon>Bacteria</taxon>
        <taxon>Pseudomonadati</taxon>
        <taxon>Planctomycetota</taxon>
        <taxon>Planctomycetia</taxon>
        <taxon>Pirellulales</taxon>
        <taxon>Pirellulaceae</taxon>
        <taxon>Novipirellula</taxon>
    </lineage>
</organism>
<dbReference type="EMBL" id="SJPV01000012">
    <property type="protein sequence ID" value="TWU32607.1"/>
    <property type="molecule type" value="Genomic_DNA"/>
</dbReference>
<evidence type="ECO:0000256" key="1">
    <source>
        <dbReference type="ARBA" id="ARBA00022679"/>
    </source>
</evidence>
<dbReference type="GO" id="GO:0009103">
    <property type="term" value="P:lipopolysaccharide biosynthetic process"/>
    <property type="evidence" value="ECO:0007669"/>
    <property type="project" value="TreeGrafter"/>
</dbReference>
<dbReference type="Gene3D" id="3.40.50.2000">
    <property type="entry name" value="Glycogen Phosphorylase B"/>
    <property type="match status" value="1"/>
</dbReference>
<comment type="caution">
    <text evidence="3">The sequence shown here is derived from an EMBL/GenBank/DDBJ whole genome shotgun (WGS) entry which is preliminary data.</text>
</comment>
<dbReference type="Proteomes" id="UP000319143">
    <property type="component" value="Unassembled WGS sequence"/>
</dbReference>
<name>A0A5C6DA72_9BACT</name>
<dbReference type="PANTHER" id="PTHR46401">
    <property type="entry name" value="GLYCOSYLTRANSFERASE WBBK-RELATED"/>
    <property type="match status" value="1"/>
</dbReference>
<evidence type="ECO:0000259" key="2">
    <source>
        <dbReference type="Pfam" id="PF00534"/>
    </source>
</evidence>
<dbReference type="OrthoDB" id="502646at2"/>
<evidence type="ECO:0000313" key="4">
    <source>
        <dbReference type="Proteomes" id="UP000319143"/>
    </source>
</evidence>
<feature type="domain" description="Glycosyl transferase family 1" evidence="2">
    <location>
        <begin position="181"/>
        <end position="341"/>
    </location>
</feature>
<evidence type="ECO:0000313" key="3">
    <source>
        <dbReference type="EMBL" id="TWU32607.1"/>
    </source>
</evidence>
<keyword evidence="4" id="KW-1185">Reference proteome</keyword>
<protein>
    <submittedName>
        <fullName evidence="3">Glycosyl transferases group 1</fullName>
    </submittedName>
</protein>
<dbReference type="SUPFAM" id="SSF53756">
    <property type="entry name" value="UDP-Glycosyltransferase/glycogen phosphorylase"/>
    <property type="match status" value="1"/>
</dbReference>
<keyword evidence="1 3" id="KW-0808">Transferase</keyword>
<accession>A0A5C6DA72</accession>
<dbReference type="GO" id="GO:0016757">
    <property type="term" value="F:glycosyltransferase activity"/>
    <property type="evidence" value="ECO:0007669"/>
    <property type="project" value="InterPro"/>
</dbReference>
<dbReference type="PANTHER" id="PTHR46401:SF2">
    <property type="entry name" value="GLYCOSYLTRANSFERASE WBBK-RELATED"/>
    <property type="match status" value="1"/>
</dbReference>
<reference evidence="3 4" key="1">
    <citation type="submission" date="2019-02" db="EMBL/GenBank/DDBJ databases">
        <title>Deep-cultivation of Planctomycetes and their phenomic and genomic characterization uncovers novel biology.</title>
        <authorList>
            <person name="Wiegand S."/>
            <person name="Jogler M."/>
            <person name="Boedeker C."/>
            <person name="Pinto D."/>
            <person name="Vollmers J."/>
            <person name="Rivas-Marin E."/>
            <person name="Kohn T."/>
            <person name="Peeters S.H."/>
            <person name="Heuer A."/>
            <person name="Rast P."/>
            <person name="Oberbeckmann S."/>
            <person name="Bunk B."/>
            <person name="Jeske O."/>
            <person name="Meyerdierks A."/>
            <person name="Storesund J.E."/>
            <person name="Kallscheuer N."/>
            <person name="Luecker S."/>
            <person name="Lage O.M."/>
            <person name="Pohl T."/>
            <person name="Merkel B.J."/>
            <person name="Hornburger P."/>
            <person name="Mueller R.-W."/>
            <person name="Bruemmer F."/>
            <person name="Labrenz M."/>
            <person name="Spormann A.M."/>
            <person name="Op Den Camp H."/>
            <person name="Overmann J."/>
            <person name="Amann R."/>
            <person name="Jetten M.S.M."/>
            <person name="Mascher T."/>
            <person name="Medema M.H."/>
            <person name="Devos D.P."/>
            <person name="Kaster A.-K."/>
            <person name="Ovreas L."/>
            <person name="Rohde M."/>
            <person name="Galperin M.Y."/>
            <person name="Jogler C."/>
        </authorList>
    </citation>
    <scope>NUCLEOTIDE SEQUENCE [LARGE SCALE GENOMIC DNA]</scope>
    <source>
        <strain evidence="3 4">Poly41</strain>
    </source>
</reference>
<sequence length="386" mass="42720">MMVLNFLPVASGGGLQNSLSFLTTLDLTTRKYFVLCRSGSEIERLCLKLEIEHLSVRNRVMFEMYGAKKLFAKGTPCFTIFGSPVLSTRDDWINICGVAFSNLFYPSIDFWGHLGRCGKMMKLLKDCLRKQAIKQADGWIFETGVLAEMSRKAGFPSNRVFCVPMAVSEIVVRSSDAASSIRFDKSRRTILYLGAGHPNKRQHLLPDIVDRLERLAPGSYRIVATMNESSDYARRVLTEIHTRKLSGSFENIGPVAPECVGSLVSSVDAMCLLSVLESFSNNFVESWALKKPLFVTDGTWSRDACHNGVVYIDPKKPSATADSIHQTLTSPESIQRVTEAGSAVLATHPSASQKTKLYLEVIDKVIALGPCSRISKSQIDYGKLLT</sequence>
<dbReference type="Pfam" id="PF00534">
    <property type="entry name" value="Glycos_transf_1"/>
    <property type="match status" value="1"/>
</dbReference>
<proteinExistence type="predicted"/>
<dbReference type="AlphaFoldDB" id="A0A5C6DA72"/>
<dbReference type="InterPro" id="IPR001296">
    <property type="entry name" value="Glyco_trans_1"/>
</dbReference>